<name>A0A178MWG1_9PROT</name>
<keyword evidence="2 6" id="KW-0805">Transcription regulation</keyword>
<protein>
    <recommendedName>
        <fullName evidence="6">RNA polymerase sigma factor</fullName>
    </recommendedName>
</protein>
<dbReference type="PANTHER" id="PTHR43133">
    <property type="entry name" value="RNA POLYMERASE ECF-TYPE SIGMA FACTO"/>
    <property type="match status" value="1"/>
</dbReference>
<comment type="similarity">
    <text evidence="1 6">Belongs to the sigma-70 factor family. ECF subfamily.</text>
</comment>
<evidence type="ECO:0000256" key="6">
    <source>
        <dbReference type="RuleBase" id="RU000716"/>
    </source>
</evidence>
<dbReference type="GO" id="GO:0016987">
    <property type="term" value="F:sigma factor activity"/>
    <property type="evidence" value="ECO:0007669"/>
    <property type="project" value="UniProtKB-KW"/>
</dbReference>
<dbReference type="Gene3D" id="1.10.1740.10">
    <property type="match status" value="1"/>
</dbReference>
<evidence type="ECO:0000256" key="2">
    <source>
        <dbReference type="ARBA" id="ARBA00023015"/>
    </source>
</evidence>
<dbReference type="InterPro" id="IPR007627">
    <property type="entry name" value="RNA_pol_sigma70_r2"/>
</dbReference>
<feature type="domain" description="RNA polymerase sigma-70 region 2" evidence="7">
    <location>
        <begin position="1"/>
        <end position="50"/>
    </location>
</feature>
<evidence type="ECO:0000259" key="7">
    <source>
        <dbReference type="Pfam" id="PF04542"/>
    </source>
</evidence>
<evidence type="ECO:0000256" key="1">
    <source>
        <dbReference type="ARBA" id="ARBA00010641"/>
    </source>
</evidence>
<dbReference type="Pfam" id="PF04542">
    <property type="entry name" value="Sigma70_r2"/>
    <property type="match status" value="1"/>
</dbReference>
<dbReference type="GO" id="GO:0006352">
    <property type="term" value="P:DNA-templated transcription initiation"/>
    <property type="evidence" value="ECO:0007669"/>
    <property type="project" value="InterPro"/>
</dbReference>
<reference evidence="9 10" key="1">
    <citation type="submission" date="2016-04" db="EMBL/GenBank/DDBJ databases">
        <title>Draft genome sequence of freshwater magnetotactic bacteria Magnetospirillum marisnigri SP-1 and Magnetospirillum moscoviense BB-1.</title>
        <authorList>
            <person name="Koziaeva V."/>
            <person name="Dziuba M.V."/>
            <person name="Ivanov T.M."/>
            <person name="Kuznetsov B."/>
            <person name="Grouzdev D.S."/>
        </authorList>
    </citation>
    <scope>NUCLEOTIDE SEQUENCE [LARGE SCALE GENOMIC DNA]</scope>
    <source>
        <strain evidence="9 10">SP-1</strain>
    </source>
</reference>
<dbReference type="InterPro" id="IPR036388">
    <property type="entry name" value="WH-like_DNA-bd_sf"/>
</dbReference>
<keyword evidence="10" id="KW-1185">Reference proteome</keyword>
<dbReference type="Pfam" id="PF08281">
    <property type="entry name" value="Sigma70_r4_2"/>
    <property type="match status" value="1"/>
</dbReference>
<dbReference type="NCBIfam" id="TIGR02937">
    <property type="entry name" value="sigma70-ECF"/>
    <property type="match status" value="1"/>
</dbReference>
<dbReference type="InterPro" id="IPR014284">
    <property type="entry name" value="RNA_pol_sigma-70_dom"/>
</dbReference>
<dbReference type="CDD" id="cd06171">
    <property type="entry name" value="Sigma70_r4"/>
    <property type="match status" value="1"/>
</dbReference>
<dbReference type="InterPro" id="IPR013324">
    <property type="entry name" value="RNA_pol_sigma_r3/r4-like"/>
</dbReference>
<dbReference type="SUPFAM" id="SSF88946">
    <property type="entry name" value="Sigma2 domain of RNA polymerase sigma factors"/>
    <property type="match status" value="1"/>
</dbReference>
<dbReference type="AlphaFoldDB" id="A0A178MWG1"/>
<proteinExistence type="inferred from homology"/>
<dbReference type="Gene3D" id="1.10.10.10">
    <property type="entry name" value="Winged helix-like DNA-binding domain superfamily/Winged helix DNA-binding domain"/>
    <property type="match status" value="1"/>
</dbReference>
<dbReference type="InterPro" id="IPR000838">
    <property type="entry name" value="RNA_pol_sigma70_ECF_CS"/>
</dbReference>
<dbReference type="SUPFAM" id="SSF88659">
    <property type="entry name" value="Sigma3 and sigma4 domains of RNA polymerase sigma factors"/>
    <property type="match status" value="1"/>
</dbReference>
<comment type="caution">
    <text evidence="9">The sequence shown here is derived from an EMBL/GenBank/DDBJ whole genome shotgun (WGS) entry which is preliminary data.</text>
</comment>
<evidence type="ECO:0000256" key="4">
    <source>
        <dbReference type="ARBA" id="ARBA00023125"/>
    </source>
</evidence>
<dbReference type="InterPro" id="IPR013325">
    <property type="entry name" value="RNA_pol_sigma_r2"/>
</dbReference>
<gene>
    <name evidence="9" type="ORF">A6A04_10905</name>
</gene>
<evidence type="ECO:0000313" key="9">
    <source>
        <dbReference type="EMBL" id="OAN55172.1"/>
    </source>
</evidence>
<keyword evidence="4 6" id="KW-0238">DNA-binding</keyword>
<dbReference type="STRING" id="1285242.A6A04_10905"/>
<evidence type="ECO:0000256" key="3">
    <source>
        <dbReference type="ARBA" id="ARBA00023082"/>
    </source>
</evidence>
<sequence>MTGNADLAEDIVQDTLVRALASPASFARRSRPMTWLSAIALNVLRDHYRRPASRAEIELDEAMLSTLPTGEQNAEMALLTGEMGACITALVMALPERLRDVLILHHMAEASHAEIAAALDISEGNARVLLHRGRSALRERLASQCRLDFAGDAIPCTLRDGEAS</sequence>
<dbReference type="EMBL" id="LWQT01000020">
    <property type="protein sequence ID" value="OAN55172.1"/>
    <property type="molecule type" value="Genomic_DNA"/>
</dbReference>
<evidence type="ECO:0000256" key="5">
    <source>
        <dbReference type="ARBA" id="ARBA00023163"/>
    </source>
</evidence>
<dbReference type="PROSITE" id="PS01063">
    <property type="entry name" value="SIGMA70_ECF"/>
    <property type="match status" value="1"/>
</dbReference>
<accession>A0A178MWG1</accession>
<keyword evidence="3 6" id="KW-0731">Sigma factor</keyword>
<keyword evidence="5 6" id="KW-0804">Transcription</keyword>
<dbReference type="Proteomes" id="UP000078428">
    <property type="component" value="Unassembled WGS sequence"/>
</dbReference>
<evidence type="ECO:0000313" key="10">
    <source>
        <dbReference type="Proteomes" id="UP000078428"/>
    </source>
</evidence>
<dbReference type="GO" id="GO:0003677">
    <property type="term" value="F:DNA binding"/>
    <property type="evidence" value="ECO:0007669"/>
    <property type="project" value="UniProtKB-KW"/>
</dbReference>
<feature type="domain" description="RNA polymerase sigma factor 70 region 4 type 2" evidence="8">
    <location>
        <begin position="86"/>
        <end position="137"/>
    </location>
</feature>
<dbReference type="PANTHER" id="PTHR43133:SF8">
    <property type="entry name" value="RNA POLYMERASE SIGMA FACTOR HI_1459-RELATED"/>
    <property type="match status" value="1"/>
</dbReference>
<organism evidence="9 10">
    <name type="scientific">Paramagnetospirillum marisnigri</name>
    <dbReference type="NCBI Taxonomy" id="1285242"/>
    <lineage>
        <taxon>Bacteria</taxon>
        <taxon>Pseudomonadati</taxon>
        <taxon>Pseudomonadota</taxon>
        <taxon>Alphaproteobacteria</taxon>
        <taxon>Rhodospirillales</taxon>
        <taxon>Magnetospirillaceae</taxon>
        <taxon>Paramagnetospirillum</taxon>
    </lineage>
</organism>
<dbReference type="InterPro" id="IPR039425">
    <property type="entry name" value="RNA_pol_sigma-70-like"/>
</dbReference>
<dbReference type="InterPro" id="IPR013249">
    <property type="entry name" value="RNA_pol_sigma70_r4_t2"/>
</dbReference>
<evidence type="ECO:0000259" key="8">
    <source>
        <dbReference type="Pfam" id="PF08281"/>
    </source>
</evidence>